<dbReference type="EMBL" id="MU864407">
    <property type="protein sequence ID" value="KAK4187227.1"/>
    <property type="molecule type" value="Genomic_DNA"/>
</dbReference>
<dbReference type="InterPro" id="IPR027777">
    <property type="entry name" value="DCTN6"/>
</dbReference>
<keyword evidence="5" id="KW-0206">Cytoskeleton</keyword>
<evidence type="ECO:0000256" key="4">
    <source>
        <dbReference type="ARBA" id="ARBA00022490"/>
    </source>
</evidence>
<comment type="subcellular location">
    <subcellularLocation>
        <location evidence="1">Cytoplasm</location>
        <location evidence="1">Cytoskeleton</location>
    </subcellularLocation>
</comment>
<dbReference type="GO" id="GO:0070840">
    <property type="term" value="F:dynein complex binding"/>
    <property type="evidence" value="ECO:0007669"/>
    <property type="project" value="TreeGrafter"/>
</dbReference>
<proteinExistence type="inferred from homology"/>
<comment type="caution">
    <text evidence="8">The sequence shown here is derived from an EMBL/GenBank/DDBJ whole genome shotgun (WGS) entry which is preliminary data.</text>
</comment>
<comment type="function">
    <text evidence="6">Part of the dynactin complex that activates the molecular motor dynein for ultra-processive transport along microtubules.</text>
</comment>
<reference evidence="8" key="1">
    <citation type="journal article" date="2023" name="Mol. Phylogenet. Evol.">
        <title>Genome-scale phylogeny and comparative genomics of the fungal order Sordariales.</title>
        <authorList>
            <person name="Hensen N."/>
            <person name="Bonometti L."/>
            <person name="Westerberg I."/>
            <person name="Brannstrom I.O."/>
            <person name="Guillou S."/>
            <person name="Cros-Aarteil S."/>
            <person name="Calhoun S."/>
            <person name="Haridas S."/>
            <person name="Kuo A."/>
            <person name="Mondo S."/>
            <person name="Pangilinan J."/>
            <person name="Riley R."/>
            <person name="LaButti K."/>
            <person name="Andreopoulos B."/>
            <person name="Lipzen A."/>
            <person name="Chen C."/>
            <person name="Yan M."/>
            <person name="Daum C."/>
            <person name="Ng V."/>
            <person name="Clum A."/>
            <person name="Steindorff A."/>
            <person name="Ohm R.A."/>
            <person name="Martin F."/>
            <person name="Silar P."/>
            <person name="Natvig D.O."/>
            <person name="Lalanne C."/>
            <person name="Gautier V."/>
            <person name="Ament-Velasquez S.L."/>
            <person name="Kruys A."/>
            <person name="Hutchinson M.I."/>
            <person name="Powell A.J."/>
            <person name="Barry K."/>
            <person name="Miller A.N."/>
            <person name="Grigoriev I.V."/>
            <person name="Debuchy R."/>
            <person name="Gladieux P."/>
            <person name="Hiltunen Thoren M."/>
            <person name="Johannesson H."/>
        </authorList>
    </citation>
    <scope>NUCLEOTIDE SEQUENCE</scope>
    <source>
        <strain evidence="8">PSN309</strain>
    </source>
</reference>
<sequence>MSSKRHSILPPVSSSGPKAPVSFSSSITIADSAILTGTSLITISSESVVHPRAKLDSLAGRVTIGRRCVVHERTTLGAIGTTGKVTEHAVTLGDYVTVEVGASIEAGNTIIGEGTTVGVACKIGAGAVIGKNCTLTPHSEIAAGETIPDNTVVYSNGLRRPDRRGVADLRNKGQTRQIDVLRRMIPSNPAKFTA</sequence>
<dbReference type="Proteomes" id="UP001302126">
    <property type="component" value="Unassembled WGS sequence"/>
</dbReference>
<reference evidence="8" key="2">
    <citation type="submission" date="2023-05" db="EMBL/GenBank/DDBJ databases">
        <authorList>
            <consortium name="Lawrence Berkeley National Laboratory"/>
            <person name="Steindorff A."/>
            <person name="Hensen N."/>
            <person name="Bonometti L."/>
            <person name="Westerberg I."/>
            <person name="Brannstrom I.O."/>
            <person name="Guillou S."/>
            <person name="Cros-Aarteil S."/>
            <person name="Calhoun S."/>
            <person name="Haridas S."/>
            <person name="Kuo A."/>
            <person name="Mondo S."/>
            <person name="Pangilinan J."/>
            <person name="Riley R."/>
            <person name="Labutti K."/>
            <person name="Andreopoulos B."/>
            <person name="Lipzen A."/>
            <person name="Chen C."/>
            <person name="Yanf M."/>
            <person name="Daum C."/>
            <person name="Ng V."/>
            <person name="Clum A."/>
            <person name="Ohm R."/>
            <person name="Martin F."/>
            <person name="Silar P."/>
            <person name="Natvig D."/>
            <person name="Lalanne C."/>
            <person name="Gautier V."/>
            <person name="Ament-Velasquez S.L."/>
            <person name="Kruys A."/>
            <person name="Hutchinson M.I."/>
            <person name="Powell A.J."/>
            <person name="Barry K."/>
            <person name="Miller A.N."/>
            <person name="Grigoriev I.V."/>
            <person name="Debuchy R."/>
            <person name="Gladieux P."/>
            <person name="Thoren M.H."/>
            <person name="Johannesson H."/>
        </authorList>
    </citation>
    <scope>NUCLEOTIDE SEQUENCE</scope>
    <source>
        <strain evidence="8">PSN309</strain>
    </source>
</reference>
<evidence type="ECO:0000313" key="9">
    <source>
        <dbReference type="Proteomes" id="UP001302126"/>
    </source>
</evidence>
<evidence type="ECO:0000256" key="7">
    <source>
        <dbReference type="SAM" id="MobiDB-lite"/>
    </source>
</evidence>
<dbReference type="PANTHER" id="PTHR13072:SF0">
    <property type="entry name" value="DYNACTIN SUBUNIT 6"/>
    <property type="match status" value="1"/>
</dbReference>
<dbReference type="GO" id="GO:0007052">
    <property type="term" value="P:mitotic spindle organization"/>
    <property type="evidence" value="ECO:0007669"/>
    <property type="project" value="TreeGrafter"/>
</dbReference>
<evidence type="ECO:0000256" key="6">
    <source>
        <dbReference type="ARBA" id="ARBA00034687"/>
    </source>
</evidence>
<feature type="region of interest" description="Disordered" evidence="7">
    <location>
        <begin position="1"/>
        <end position="20"/>
    </location>
</feature>
<keyword evidence="4" id="KW-0963">Cytoplasm</keyword>
<protein>
    <recommendedName>
        <fullName evidence="3">Dynactin subunit 6</fullName>
    </recommendedName>
</protein>
<evidence type="ECO:0000256" key="1">
    <source>
        <dbReference type="ARBA" id="ARBA00004245"/>
    </source>
</evidence>
<dbReference type="PANTHER" id="PTHR13072">
    <property type="entry name" value="DYNACTIN 6"/>
    <property type="match status" value="1"/>
</dbReference>
<accession>A0AAN6WVZ2</accession>
<dbReference type="Gene3D" id="2.160.10.10">
    <property type="entry name" value="Hexapeptide repeat proteins"/>
    <property type="match status" value="1"/>
</dbReference>
<dbReference type="GO" id="GO:0005869">
    <property type="term" value="C:dynactin complex"/>
    <property type="evidence" value="ECO:0007669"/>
    <property type="project" value="InterPro"/>
</dbReference>
<evidence type="ECO:0000256" key="3">
    <source>
        <dbReference type="ARBA" id="ARBA00016573"/>
    </source>
</evidence>
<organism evidence="8 9">
    <name type="scientific">Podospora australis</name>
    <dbReference type="NCBI Taxonomy" id="1536484"/>
    <lineage>
        <taxon>Eukaryota</taxon>
        <taxon>Fungi</taxon>
        <taxon>Dikarya</taxon>
        <taxon>Ascomycota</taxon>
        <taxon>Pezizomycotina</taxon>
        <taxon>Sordariomycetes</taxon>
        <taxon>Sordariomycetidae</taxon>
        <taxon>Sordariales</taxon>
        <taxon>Podosporaceae</taxon>
        <taxon>Podospora</taxon>
    </lineage>
</organism>
<name>A0AAN6WVZ2_9PEZI</name>
<evidence type="ECO:0000313" key="8">
    <source>
        <dbReference type="EMBL" id="KAK4187227.1"/>
    </source>
</evidence>
<gene>
    <name evidence="8" type="ORF">QBC35DRAFT_240173</name>
</gene>
<evidence type="ECO:0000256" key="2">
    <source>
        <dbReference type="ARBA" id="ARBA00007719"/>
    </source>
</evidence>
<evidence type="ECO:0000256" key="5">
    <source>
        <dbReference type="ARBA" id="ARBA00023212"/>
    </source>
</evidence>
<dbReference type="InterPro" id="IPR011004">
    <property type="entry name" value="Trimer_LpxA-like_sf"/>
</dbReference>
<dbReference type="SUPFAM" id="SSF51161">
    <property type="entry name" value="Trimeric LpxA-like enzymes"/>
    <property type="match status" value="1"/>
</dbReference>
<keyword evidence="9" id="KW-1185">Reference proteome</keyword>
<dbReference type="AlphaFoldDB" id="A0AAN6WVZ2"/>
<comment type="similarity">
    <text evidence="2">Belongs to the dynactin subunits 5/6 family. Dynactin subunit 6 subfamily.</text>
</comment>